<gene>
    <name evidence="1" type="ORF">JAO82_09450</name>
</gene>
<keyword evidence="2" id="KW-1185">Reference proteome</keyword>
<name>A0A934HT83_9RHOB</name>
<organism evidence="1 2">
    <name type="scientific">Pontibaca salina</name>
    <dbReference type="NCBI Taxonomy" id="2795731"/>
    <lineage>
        <taxon>Bacteria</taxon>
        <taxon>Pseudomonadati</taxon>
        <taxon>Pseudomonadota</taxon>
        <taxon>Alphaproteobacteria</taxon>
        <taxon>Rhodobacterales</taxon>
        <taxon>Roseobacteraceae</taxon>
        <taxon>Pontibaca</taxon>
    </lineage>
</organism>
<protein>
    <submittedName>
        <fullName evidence="1">Uncharacterized protein</fullName>
    </submittedName>
</protein>
<dbReference type="AlphaFoldDB" id="A0A934HT83"/>
<reference evidence="1" key="1">
    <citation type="submission" date="2020-12" db="EMBL/GenBank/DDBJ databases">
        <title>Pontibaca salina gen. nov., sp. nov., isolated from marine sediment.</title>
        <authorList>
            <person name="Bo J."/>
            <person name="Wang S."/>
            <person name="Song X."/>
            <person name="Du Z."/>
        </authorList>
    </citation>
    <scope>NUCLEOTIDE SEQUENCE</scope>
    <source>
        <strain evidence="1">S1109L</strain>
    </source>
</reference>
<accession>A0A934HT83</accession>
<sequence>MIDFDGERIVTTSTRTNLGSRRQWFLCTAGDRRCAIIYWRGEGPAAHPSLQELSPESLFQFPVSESGRSFVQGGGQEQPSLPQTYRGTAMFQRLPRRTGTWWGIYRG</sequence>
<dbReference type="RefSeq" id="WP_198686123.1">
    <property type="nucleotide sequence ID" value="NZ_JAEIJD010000006.1"/>
</dbReference>
<evidence type="ECO:0000313" key="1">
    <source>
        <dbReference type="EMBL" id="MBI6630105.1"/>
    </source>
</evidence>
<evidence type="ECO:0000313" key="2">
    <source>
        <dbReference type="Proteomes" id="UP000613255"/>
    </source>
</evidence>
<proteinExistence type="predicted"/>
<dbReference type="Proteomes" id="UP000613255">
    <property type="component" value="Unassembled WGS sequence"/>
</dbReference>
<comment type="caution">
    <text evidence="1">The sequence shown here is derived from an EMBL/GenBank/DDBJ whole genome shotgun (WGS) entry which is preliminary data.</text>
</comment>
<dbReference type="EMBL" id="JAEIJD010000006">
    <property type="protein sequence ID" value="MBI6630105.1"/>
    <property type="molecule type" value="Genomic_DNA"/>
</dbReference>